<evidence type="ECO:0000256" key="3">
    <source>
        <dbReference type="ARBA" id="ARBA00022691"/>
    </source>
</evidence>
<comment type="catalytic activity">
    <reaction evidence="4 5">
        <text>L-glutaminyl-[peptide chain release factor] + S-adenosyl-L-methionine = N(5)-methyl-L-glutaminyl-[peptide chain release factor] + S-adenosyl-L-homocysteine + H(+)</text>
        <dbReference type="Rhea" id="RHEA:42896"/>
        <dbReference type="Rhea" id="RHEA-COMP:10271"/>
        <dbReference type="Rhea" id="RHEA-COMP:10272"/>
        <dbReference type="ChEBI" id="CHEBI:15378"/>
        <dbReference type="ChEBI" id="CHEBI:30011"/>
        <dbReference type="ChEBI" id="CHEBI:57856"/>
        <dbReference type="ChEBI" id="CHEBI:59789"/>
        <dbReference type="ChEBI" id="CHEBI:61891"/>
        <dbReference type="EC" id="2.1.1.297"/>
    </reaction>
</comment>
<dbReference type="GO" id="GO:0102559">
    <property type="term" value="F:peptide chain release factor N(5)-glutamine methyltransferase activity"/>
    <property type="evidence" value="ECO:0007669"/>
    <property type="project" value="UniProtKB-EC"/>
</dbReference>
<dbReference type="PANTHER" id="PTHR18895:SF74">
    <property type="entry name" value="MTRF1L RELEASE FACTOR GLUTAMINE METHYLTRANSFERASE"/>
    <property type="match status" value="1"/>
</dbReference>
<dbReference type="NCBIfam" id="TIGR00536">
    <property type="entry name" value="hemK_fam"/>
    <property type="match status" value="1"/>
</dbReference>
<dbReference type="PANTHER" id="PTHR18895">
    <property type="entry name" value="HEMK METHYLTRANSFERASE"/>
    <property type="match status" value="1"/>
</dbReference>
<dbReference type="HAMAP" id="MF_02126">
    <property type="entry name" value="RF_methyltr_PrmC"/>
    <property type="match status" value="1"/>
</dbReference>
<keyword evidence="1 5" id="KW-0489">Methyltransferase</keyword>
<dbReference type="Pfam" id="PF17827">
    <property type="entry name" value="PrmC_N"/>
    <property type="match status" value="1"/>
</dbReference>
<dbReference type="InterPro" id="IPR050320">
    <property type="entry name" value="N5-glutamine_MTase"/>
</dbReference>
<feature type="binding site" evidence="5">
    <location>
        <position position="153"/>
    </location>
    <ligand>
        <name>S-adenosyl-L-methionine</name>
        <dbReference type="ChEBI" id="CHEBI:59789"/>
    </ligand>
</feature>
<dbReference type="PROSITE" id="PS00092">
    <property type="entry name" value="N6_MTASE"/>
    <property type="match status" value="1"/>
</dbReference>
<dbReference type="Gene3D" id="1.10.8.10">
    <property type="entry name" value="DNA helicase RuvA subunit, C-terminal domain"/>
    <property type="match status" value="1"/>
</dbReference>
<keyword evidence="2 5" id="KW-0808">Transferase</keyword>
<comment type="function">
    <text evidence="5">Methylates the class 1 translation termination release factors RF1/PrfA and RF2/PrfB on the glutamine residue of the universally conserved GGQ motif.</text>
</comment>
<evidence type="ECO:0000313" key="9">
    <source>
        <dbReference type="Proteomes" id="UP001597347"/>
    </source>
</evidence>
<organism evidence="8 9">
    <name type="scientific">Amnibacterium endophyticum</name>
    <dbReference type="NCBI Taxonomy" id="2109337"/>
    <lineage>
        <taxon>Bacteria</taxon>
        <taxon>Bacillati</taxon>
        <taxon>Actinomycetota</taxon>
        <taxon>Actinomycetes</taxon>
        <taxon>Micrococcales</taxon>
        <taxon>Microbacteriaceae</taxon>
        <taxon>Amnibacterium</taxon>
    </lineage>
</organism>
<keyword evidence="9" id="KW-1185">Reference proteome</keyword>
<feature type="binding site" evidence="5">
    <location>
        <begin position="130"/>
        <end position="134"/>
    </location>
    <ligand>
        <name>S-adenosyl-L-methionine</name>
        <dbReference type="ChEBI" id="CHEBI:59789"/>
    </ligand>
</feature>
<evidence type="ECO:0000259" key="7">
    <source>
        <dbReference type="Pfam" id="PF17827"/>
    </source>
</evidence>
<proteinExistence type="inferred from homology"/>
<dbReference type="RefSeq" id="WP_377934267.1">
    <property type="nucleotide sequence ID" value="NZ_JBHUEA010000012.1"/>
</dbReference>
<dbReference type="InterPro" id="IPR040758">
    <property type="entry name" value="PrmC_N"/>
</dbReference>
<feature type="binding site" evidence="5">
    <location>
        <position position="198"/>
    </location>
    <ligand>
        <name>S-adenosyl-L-methionine</name>
        <dbReference type="ChEBI" id="CHEBI:59789"/>
    </ligand>
</feature>
<dbReference type="Gene3D" id="3.40.50.150">
    <property type="entry name" value="Vaccinia Virus protein VP39"/>
    <property type="match status" value="1"/>
</dbReference>
<evidence type="ECO:0000256" key="1">
    <source>
        <dbReference type="ARBA" id="ARBA00022603"/>
    </source>
</evidence>
<dbReference type="InterPro" id="IPR029063">
    <property type="entry name" value="SAM-dependent_MTases_sf"/>
</dbReference>
<dbReference type="CDD" id="cd02440">
    <property type="entry name" value="AdoMet_MTases"/>
    <property type="match status" value="1"/>
</dbReference>
<reference evidence="9" key="1">
    <citation type="journal article" date="2019" name="Int. J. Syst. Evol. Microbiol.">
        <title>The Global Catalogue of Microorganisms (GCM) 10K type strain sequencing project: providing services to taxonomists for standard genome sequencing and annotation.</title>
        <authorList>
            <consortium name="The Broad Institute Genomics Platform"/>
            <consortium name="The Broad Institute Genome Sequencing Center for Infectious Disease"/>
            <person name="Wu L."/>
            <person name="Ma J."/>
        </authorList>
    </citation>
    <scope>NUCLEOTIDE SEQUENCE [LARGE SCALE GENOMIC DNA]</scope>
    <source>
        <strain evidence="9">CGMCC 1.12471</strain>
    </source>
</reference>
<dbReference type="NCBIfam" id="TIGR03534">
    <property type="entry name" value="RF_mod_PrmC"/>
    <property type="match status" value="1"/>
</dbReference>
<sequence>MEAMHASDPRRADVALAAVVDHLRLGGVPQPRVDAELLLAHVLGVSRGRAQALALVGSSLSVAEAARFRELGLRRGAREPLQHLTGVAHFRRIDLAVGPGVFVPRPETEVLVEHVLRLLPAGAGRIVDLGTGSGAIALSVALERPDVEVVGVERSPDALPWTRRNAATVGAPNARIVEGDLADAVPEWEGSVDVVVSNPPYVPDGMVPRDPEVDRFDPAVALYGGADGLDPMRAVVATAERLLRPGGGLAVEHGELQGEAVRALLGHRWVEAATHPDLTGRDRVTTARLR</sequence>
<gene>
    <name evidence="5 8" type="primary">prmC</name>
    <name evidence="8" type="ORF">ACFSBI_08980</name>
</gene>
<protein>
    <recommendedName>
        <fullName evidence="5">Release factor glutamine methyltransferase</fullName>
        <shortName evidence="5">RF MTase</shortName>
        <ecNumber evidence="5">2.1.1.297</ecNumber>
    </recommendedName>
    <alternativeName>
        <fullName evidence="5">N5-glutamine methyltransferase PrmC</fullName>
    </alternativeName>
    <alternativeName>
        <fullName evidence="5">Protein-(glutamine-N5) MTase PrmC</fullName>
    </alternativeName>
    <alternativeName>
        <fullName evidence="5">Protein-glutamine N-methyltransferase PrmC</fullName>
    </alternativeName>
</protein>
<dbReference type="Proteomes" id="UP001597347">
    <property type="component" value="Unassembled WGS sequence"/>
</dbReference>
<evidence type="ECO:0000256" key="5">
    <source>
        <dbReference type="HAMAP-Rule" id="MF_02126"/>
    </source>
</evidence>
<accession>A0ABW4LDS3</accession>
<dbReference type="InterPro" id="IPR004556">
    <property type="entry name" value="HemK-like"/>
</dbReference>
<evidence type="ECO:0000256" key="2">
    <source>
        <dbReference type="ARBA" id="ARBA00022679"/>
    </source>
</evidence>
<evidence type="ECO:0000259" key="6">
    <source>
        <dbReference type="Pfam" id="PF05175"/>
    </source>
</evidence>
<dbReference type="EC" id="2.1.1.297" evidence="5"/>
<dbReference type="SUPFAM" id="SSF53335">
    <property type="entry name" value="S-adenosyl-L-methionine-dependent methyltransferases"/>
    <property type="match status" value="1"/>
</dbReference>
<name>A0ABW4LDS3_9MICO</name>
<dbReference type="EMBL" id="JBHUEA010000012">
    <property type="protein sequence ID" value="MFD1721683.1"/>
    <property type="molecule type" value="Genomic_DNA"/>
</dbReference>
<dbReference type="GO" id="GO:0032259">
    <property type="term" value="P:methylation"/>
    <property type="evidence" value="ECO:0007669"/>
    <property type="project" value="UniProtKB-KW"/>
</dbReference>
<feature type="binding site" evidence="5">
    <location>
        <begin position="198"/>
        <end position="201"/>
    </location>
    <ligand>
        <name>substrate</name>
    </ligand>
</feature>
<keyword evidence="3 5" id="KW-0949">S-adenosyl-L-methionine</keyword>
<comment type="caution">
    <text evidence="8">The sequence shown here is derived from an EMBL/GenBank/DDBJ whole genome shotgun (WGS) entry which is preliminary data.</text>
</comment>
<evidence type="ECO:0000256" key="4">
    <source>
        <dbReference type="ARBA" id="ARBA00048391"/>
    </source>
</evidence>
<dbReference type="InterPro" id="IPR019874">
    <property type="entry name" value="RF_methyltr_PrmC"/>
</dbReference>
<dbReference type="InterPro" id="IPR002052">
    <property type="entry name" value="DNA_methylase_N6_adenine_CS"/>
</dbReference>
<evidence type="ECO:0000313" key="8">
    <source>
        <dbReference type="EMBL" id="MFD1721683.1"/>
    </source>
</evidence>
<dbReference type="InterPro" id="IPR007848">
    <property type="entry name" value="Small_mtfrase_dom"/>
</dbReference>
<comment type="similarity">
    <text evidence="5">Belongs to the protein N5-glutamine methyltransferase family. PrmC subfamily.</text>
</comment>
<feature type="domain" description="Methyltransferase small" evidence="6">
    <location>
        <begin position="108"/>
        <end position="202"/>
    </location>
</feature>
<dbReference type="Pfam" id="PF05175">
    <property type="entry name" value="MTS"/>
    <property type="match status" value="1"/>
</dbReference>
<feature type="domain" description="Release factor glutamine methyltransferase N-terminal" evidence="7">
    <location>
        <begin position="15"/>
        <end position="86"/>
    </location>
</feature>
<comment type="caution">
    <text evidence="5">Lacks conserved residue(s) required for the propagation of feature annotation.</text>
</comment>